<accession>A0A6G1I2S3</accession>
<dbReference type="Proteomes" id="UP000799640">
    <property type="component" value="Unassembled WGS sequence"/>
</dbReference>
<organism evidence="2 3">
    <name type="scientific">Trichodelitschia bisporula</name>
    <dbReference type="NCBI Taxonomy" id="703511"/>
    <lineage>
        <taxon>Eukaryota</taxon>
        <taxon>Fungi</taxon>
        <taxon>Dikarya</taxon>
        <taxon>Ascomycota</taxon>
        <taxon>Pezizomycotina</taxon>
        <taxon>Dothideomycetes</taxon>
        <taxon>Dothideomycetes incertae sedis</taxon>
        <taxon>Phaeotrichales</taxon>
        <taxon>Phaeotrichaceae</taxon>
        <taxon>Trichodelitschia</taxon>
    </lineage>
</organism>
<keyword evidence="3" id="KW-1185">Reference proteome</keyword>
<proteinExistence type="predicted"/>
<evidence type="ECO:0000256" key="1">
    <source>
        <dbReference type="SAM" id="MobiDB-lite"/>
    </source>
</evidence>
<feature type="compositionally biased region" description="Pro residues" evidence="1">
    <location>
        <begin position="98"/>
        <end position="109"/>
    </location>
</feature>
<evidence type="ECO:0000313" key="2">
    <source>
        <dbReference type="EMBL" id="KAF2402481.1"/>
    </source>
</evidence>
<protein>
    <submittedName>
        <fullName evidence="2">Uncharacterized protein</fullName>
    </submittedName>
</protein>
<reference evidence="2" key="1">
    <citation type="journal article" date="2020" name="Stud. Mycol.">
        <title>101 Dothideomycetes genomes: a test case for predicting lifestyles and emergence of pathogens.</title>
        <authorList>
            <person name="Haridas S."/>
            <person name="Albert R."/>
            <person name="Binder M."/>
            <person name="Bloem J."/>
            <person name="Labutti K."/>
            <person name="Salamov A."/>
            <person name="Andreopoulos B."/>
            <person name="Baker S."/>
            <person name="Barry K."/>
            <person name="Bills G."/>
            <person name="Bluhm B."/>
            <person name="Cannon C."/>
            <person name="Castanera R."/>
            <person name="Culley D."/>
            <person name="Daum C."/>
            <person name="Ezra D."/>
            <person name="Gonzalez J."/>
            <person name="Henrissat B."/>
            <person name="Kuo A."/>
            <person name="Liang C."/>
            <person name="Lipzen A."/>
            <person name="Lutzoni F."/>
            <person name="Magnuson J."/>
            <person name="Mondo S."/>
            <person name="Nolan M."/>
            <person name="Ohm R."/>
            <person name="Pangilinan J."/>
            <person name="Park H.-J."/>
            <person name="Ramirez L."/>
            <person name="Alfaro M."/>
            <person name="Sun H."/>
            <person name="Tritt A."/>
            <person name="Yoshinaga Y."/>
            <person name="Zwiers L.-H."/>
            <person name="Turgeon B."/>
            <person name="Goodwin S."/>
            <person name="Spatafora J."/>
            <person name="Crous P."/>
            <person name="Grigoriev I."/>
        </authorList>
    </citation>
    <scope>NUCLEOTIDE SEQUENCE</scope>
    <source>
        <strain evidence="2">CBS 262.69</strain>
    </source>
</reference>
<dbReference type="EMBL" id="ML996691">
    <property type="protein sequence ID" value="KAF2402481.1"/>
    <property type="molecule type" value="Genomic_DNA"/>
</dbReference>
<sequence>MVGPQSLGRGCYSLSVLRCAAVYEGACAGCSVRGVQRARWTRHPSLTREKSVGMQSRVNGREAGGRRSTRQSVSLLLPPSLQPPFTSTPREPRRTTPRNPPLRRPPPHLQPHDAECQLSAVVQPTASAAAIALHAGGAVTARAQMHSRRYN</sequence>
<evidence type="ECO:0000313" key="3">
    <source>
        <dbReference type="Proteomes" id="UP000799640"/>
    </source>
</evidence>
<feature type="compositionally biased region" description="Low complexity" evidence="1">
    <location>
        <begin position="71"/>
        <end position="89"/>
    </location>
</feature>
<feature type="region of interest" description="Disordered" evidence="1">
    <location>
        <begin position="49"/>
        <end position="112"/>
    </location>
</feature>
<gene>
    <name evidence="2" type="ORF">EJ06DRAFT_341767</name>
</gene>
<dbReference type="AlphaFoldDB" id="A0A6G1I2S3"/>
<name>A0A6G1I2S3_9PEZI</name>